<dbReference type="AlphaFoldDB" id="A0A1I8B5E5"/>
<sequence length="502" mass="59140">MFCRLVAVFFAFLCLQQCCETMLRRPEKRQKVATNVDKLIDLTKKLKEDIKDLIGKGHNDFGNLLNFEVFSGTNPFATNLYVMKREAKLFDKTSPKEFKHYIHLFERLDKFWHEGAEKEIETLNKNRASTSHAGVQMDKQIPPVGVLAMIPVDEETNEESKLLYETAIKLRKTINEFSKSTKVELIFGIPLHSYNLLYIRQEFNEVIKLFDKNVAHEISEEINKYNNKGWPIEGGLIENLYLSFEKAFNHPYNEQNRWPKQMNEITEENKAAAIKDMDKFNKEIKDTASHIFNNFEADFKNKYPNNFNDEEILELLNLYEQTKNKNENIKHPQNVILLKAWYLAEYAIKNALKNVDEYLAVYDEIYLNLMIKYLYKEISEKLKIPEEFLEHEIQIINTENTVNNRVLSALIRVNAAKVLLMYYRLKNIFGVFNFINVKNKHYFVNGGKIFTQKDPKTFTPLYFENHIFNMMKYFESKKENKGKQIQKVTCSASDDFELSDSN</sequence>
<dbReference type="WBParaSite" id="MhA1_Contig1455.frz3.gene3">
    <property type="protein sequence ID" value="MhA1_Contig1455.frz3.gene3"/>
    <property type="gene ID" value="MhA1_Contig1455.frz3.gene3"/>
</dbReference>
<evidence type="ECO:0000313" key="2">
    <source>
        <dbReference type="Proteomes" id="UP000095281"/>
    </source>
</evidence>
<feature type="signal peptide" evidence="1">
    <location>
        <begin position="1"/>
        <end position="21"/>
    </location>
</feature>
<accession>A0A1I8B5E5</accession>
<keyword evidence="1" id="KW-0732">Signal</keyword>
<evidence type="ECO:0000313" key="3">
    <source>
        <dbReference type="WBParaSite" id="MhA1_Contig1455.frz3.gene3"/>
    </source>
</evidence>
<keyword evidence="2" id="KW-1185">Reference proteome</keyword>
<organism evidence="2 3">
    <name type="scientific">Meloidogyne hapla</name>
    <name type="common">Root-knot nematode worm</name>
    <dbReference type="NCBI Taxonomy" id="6305"/>
    <lineage>
        <taxon>Eukaryota</taxon>
        <taxon>Metazoa</taxon>
        <taxon>Ecdysozoa</taxon>
        <taxon>Nematoda</taxon>
        <taxon>Chromadorea</taxon>
        <taxon>Rhabditida</taxon>
        <taxon>Tylenchina</taxon>
        <taxon>Tylenchomorpha</taxon>
        <taxon>Tylenchoidea</taxon>
        <taxon>Meloidogynidae</taxon>
        <taxon>Meloidogyninae</taxon>
        <taxon>Meloidogyne</taxon>
    </lineage>
</organism>
<protein>
    <submittedName>
        <fullName evidence="3">Uncharacterized protein</fullName>
    </submittedName>
</protein>
<reference evidence="3" key="1">
    <citation type="submission" date="2016-11" db="UniProtKB">
        <authorList>
            <consortium name="WormBaseParasite"/>
        </authorList>
    </citation>
    <scope>IDENTIFICATION</scope>
</reference>
<feature type="chain" id="PRO_5009315462" evidence="1">
    <location>
        <begin position="22"/>
        <end position="502"/>
    </location>
</feature>
<name>A0A1I8B5E5_MELHA</name>
<proteinExistence type="predicted"/>
<dbReference type="Proteomes" id="UP000095281">
    <property type="component" value="Unplaced"/>
</dbReference>
<evidence type="ECO:0000256" key="1">
    <source>
        <dbReference type="SAM" id="SignalP"/>
    </source>
</evidence>